<dbReference type="EMBL" id="VOIR01000011">
    <property type="protein sequence ID" value="KAA6436417.1"/>
    <property type="molecule type" value="Genomic_DNA"/>
</dbReference>
<protein>
    <submittedName>
        <fullName evidence="1">Uncharacterized protein</fullName>
    </submittedName>
</protein>
<keyword evidence="2" id="KW-1185">Reference proteome</keyword>
<proteinExistence type="predicted"/>
<name>A0A5M8QJT0_9MICO</name>
<gene>
    <name evidence="1" type="ORF">FQ330_03160</name>
</gene>
<dbReference type="RefSeq" id="WP_146355153.1">
    <property type="nucleotide sequence ID" value="NZ_VOIR01000011.1"/>
</dbReference>
<reference evidence="1 2" key="1">
    <citation type="submission" date="2019-08" db="EMBL/GenBank/DDBJ databases">
        <title>Agrococcus lahaulensis sp. nov., isolated from a cold desert of the Indian Himalayas.</title>
        <authorList>
            <person name="Qu J.H."/>
        </authorList>
    </citation>
    <scope>NUCLEOTIDE SEQUENCE [LARGE SCALE GENOMIC DNA]</scope>
    <source>
        <strain evidence="1 2">NS18</strain>
    </source>
</reference>
<dbReference type="Proteomes" id="UP000323221">
    <property type="component" value="Unassembled WGS sequence"/>
</dbReference>
<accession>A0A5M8QJT0</accession>
<comment type="caution">
    <text evidence="1">The sequence shown here is derived from an EMBL/GenBank/DDBJ whole genome shotgun (WGS) entry which is preliminary data.</text>
</comment>
<organism evidence="1 2">
    <name type="scientific">Agrococcus sediminis</name>
    <dbReference type="NCBI Taxonomy" id="2599924"/>
    <lineage>
        <taxon>Bacteria</taxon>
        <taxon>Bacillati</taxon>
        <taxon>Actinomycetota</taxon>
        <taxon>Actinomycetes</taxon>
        <taxon>Micrococcales</taxon>
        <taxon>Microbacteriaceae</taxon>
        <taxon>Agrococcus</taxon>
    </lineage>
</organism>
<sequence length="129" mass="14121">MDHKVPELMKKEVAMTTTHTSLNKQQEAVIADLDTQVQVLLDLMTSTRDRFTEAITEARETSPIEGEEVASILINSGGAFLHSIQQSVEAGMVLQSMWQVSMTWDGDMGELVAVPASHAVGSDGDRFPF</sequence>
<evidence type="ECO:0000313" key="2">
    <source>
        <dbReference type="Proteomes" id="UP000323221"/>
    </source>
</evidence>
<evidence type="ECO:0000313" key="1">
    <source>
        <dbReference type="EMBL" id="KAA6436417.1"/>
    </source>
</evidence>
<dbReference type="AlphaFoldDB" id="A0A5M8QJT0"/>